<evidence type="ECO:0000313" key="2">
    <source>
        <dbReference type="EMBL" id="KIP10690.1"/>
    </source>
</evidence>
<sequence>MNHVLCLRPCSPSLSVISAAFMALGRSCLLAKTSRRASRSSSSLSIRCSSSRASETRSRSFESTTKMMPCVFWKSVRGESAWVHSEKP</sequence>
<keyword evidence="3" id="KW-1185">Reference proteome</keyword>
<evidence type="ECO:0000313" key="3">
    <source>
        <dbReference type="Proteomes" id="UP000053257"/>
    </source>
</evidence>
<proteinExistence type="predicted"/>
<evidence type="ECO:0000256" key="1">
    <source>
        <dbReference type="SAM" id="MobiDB-lite"/>
    </source>
</evidence>
<feature type="region of interest" description="Disordered" evidence="1">
    <location>
        <begin position="35"/>
        <end position="63"/>
    </location>
</feature>
<dbReference type="HOGENOM" id="CLU_2469852_0_0_1"/>
<dbReference type="EMBL" id="KN840452">
    <property type="protein sequence ID" value="KIP10690.1"/>
    <property type="molecule type" value="Genomic_DNA"/>
</dbReference>
<feature type="compositionally biased region" description="Low complexity" evidence="1">
    <location>
        <begin position="39"/>
        <end position="53"/>
    </location>
</feature>
<accession>A0A0C3SEP4</accession>
<dbReference type="Proteomes" id="UP000053257">
    <property type="component" value="Unassembled WGS sequence"/>
</dbReference>
<reference evidence="2 3" key="1">
    <citation type="journal article" date="2014" name="PLoS Genet.">
        <title>Analysis of the Phlebiopsis gigantea genome, transcriptome and secretome provides insight into its pioneer colonization strategies of wood.</title>
        <authorList>
            <person name="Hori C."/>
            <person name="Ishida T."/>
            <person name="Igarashi K."/>
            <person name="Samejima M."/>
            <person name="Suzuki H."/>
            <person name="Master E."/>
            <person name="Ferreira P."/>
            <person name="Ruiz-Duenas F.J."/>
            <person name="Held B."/>
            <person name="Canessa P."/>
            <person name="Larrondo L.F."/>
            <person name="Schmoll M."/>
            <person name="Druzhinina I.S."/>
            <person name="Kubicek C.P."/>
            <person name="Gaskell J.A."/>
            <person name="Kersten P."/>
            <person name="St John F."/>
            <person name="Glasner J."/>
            <person name="Sabat G."/>
            <person name="Splinter BonDurant S."/>
            <person name="Syed K."/>
            <person name="Yadav J."/>
            <person name="Mgbeahuruike A.C."/>
            <person name="Kovalchuk A."/>
            <person name="Asiegbu F.O."/>
            <person name="Lackner G."/>
            <person name="Hoffmeister D."/>
            <person name="Rencoret J."/>
            <person name="Gutierrez A."/>
            <person name="Sun H."/>
            <person name="Lindquist E."/>
            <person name="Barry K."/>
            <person name="Riley R."/>
            <person name="Grigoriev I.V."/>
            <person name="Henrissat B."/>
            <person name="Kues U."/>
            <person name="Berka R.M."/>
            <person name="Martinez A.T."/>
            <person name="Covert S.F."/>
            <person name="Blanchette R.A."/>
            <person name="Cullen D."/>
        </authorList>
    </citation>
    <scope>NUCLEOTIDE SEQUENCE [LARGE SCALE GENOMIC DNA]</scope>
    <source>
        <strain evidence="2 3">11061_1 CR5-6</strain>
    </source>
</reference>
<dbReference type="AlphaFoldDB" id="A0A0C3SEP4"/>
<protein>
    <submittedName>
        <fullName evidence="2">Uncharacterized protein</fullName>
    </submittedName>
</protein>
<name>A0A0C3SEP4_PHLG1</name>
<gene>
    <name evidence="2" type="ORF">PHLGIDRAFT_209497</name>
</gene>
<organism evidence="2 3">
    <name type="scientific">Phlebiopsis gigantea (strain 11061_1 CR5-6)</name>
    <name type="common">White-rot fungus</name>
    <name type="synonym">Peniophora gigantea</name>
    <dbReference type="NCBI Taxonomy" id="745531"/>
    <lineage>
        <taxon>Eukaryota</taxon>
        <taxon>Fungi</taxon>
        <taxon>Dikarya</taxon>
        <taxon>Basidiomycota</taxon>
        <taxon>Agaricomycotina</taxon>
        <taxon>Agaricomycetes</taxon>
        <taxon>Polyporales</taxon>
        <taxon>Phanerochaetaceae</taxon>
        <taxon>Phlebiopsis</taxon>
    </lineage>
</organism>